<keyword evidence="4" id="KW-1185">Reference proteome</keyword>
<dbReference type="GO" id="GO:0005576">
    <property type="term" value="C:extracellular region"/>
    <property type="evidence" value="ECO:0007669"/>
    <property type="project" value="UniProtKB-SubCell"/>
</dbReference>
<dbReference type="RefSeq" id="WP_127823146.1">
    <property type="nucleotide sequence ID" value="NZ_RQSM01000003.1"/>
</dbReference>
<dbReference type="SUPFAM" id="SSF63829">
    <property type="entry name" value="Calcium-dependent phosphotriesterase"/>
    <property type="match status" value="1"/>
</dbReference>
<evidence type="ECO:0000313" key="3">
    <source>
        <dbReference type="EMBL" id="RVU90343.1"/>
    </source>
</evidence>
<dbReference type="PANTHER" id="PTHR10009">
    <property type="entry name" value="PROTEIN YELLOW-RELATED"/>
    <property type="match status" value="1"/>
</dbReference>
<gene>
    <name evidence="3" type="ORF">EH230_05205</name>
</gene>
<organism evidence="3 4">
    <name type="scientific">Flavobacterium columnare</name>
    <dbReference type="NCBI Taxonomy" id="996"/>
    <lineage>
        <taxon>Bacteria</taxon>
        <taxon>Pseudomonadati</taxon>
        <taxon>Bacteroidota</taxon>
        <taxon>Flavobacteriia</taxon>
        <taxon>Flavobacteriales</taxon>
        <taxon>Flavobacteriaceae</taxon>
        <taxon>Flavobacterium</taxon>
    </lineage>
</organism>
<dbReference type="Proteomes" id="UP000288951">
    <property type="component" value="Unassembled WGS sequence"/>
</dbReference>
<evidence type="ECO:0000256" key="2">
    <source>
        <dbReference type="ARBA" id="ARBA00022525"/>
    </source>
</evidence>
<evidence type="ECO:0008006" key="5">
    <source>
        <dbReference type="Google" id="ProtNLM"/>
    </source>
</evidence>
<dbReference type="OrthoDB" id="9797664at2"/>
<name>A0A437U9Q9_9FLAO</name>
<evidence type="ECO:0000256" key="1">
    <source>
        <dbReference type="ARBA" id="ARBA00004613"/>
    </source>
</evidence>
<protein>
    <recommendedName>
        <fullName evidence="5">Major royal jelly protein</fullName>
    </recommendedName>
</protein>
<evidence type="ECO:0000313" key="4">
    <source>
        <dbReference type="Proteomes" id="UP000288951"/>
    </source>
</evidence>
<comment type="subcellular location">
    <subcellularLocation>
        <location evidence="1">Secreted</location>
    </subcellularLocation>
</comment>
<comment type="caution">
    <text evidence="3">The sequence shown here is derived from an EMBL/GenBank/DDBJ whole genome shotgun (WGS) entry which is preliminary data.</text>
</comment>
<dbReference type="InterPro" id="IPR011042">
    <property type="entry name" value="6-blade_b-propeller_TolB-like"/>
</dbReference>
<dbReference type="Pfam" id="PF03022">
    <property type="entry name" value="MRJP"/>
    <property type="match status" value="1"/>
</dbReference>
<keyword evidence="2" id="KW-0964">Secreted</keyword>
<dbReference type="InterPro" id="IPR017996">
    <property type="entry name" value="MRJP/yellow-related"/>
</dbReference>
<reference evidence="3" key="1">
    <citation type="submission" date="2018-12" db="EMBL/GenBank/DDBJ databases">
        <title>Draft genome sequence of Flaovobacterium columnare ARS1 isolated from channel catfish in Alabama.</title>
        <authorList>
            <person name="Cai W."/>
            <person name="Arias C."/>
        </authorList>
    </citation>
    <scope>NUCLEOTIDE SEQUENCE [LARGE SCALE GENOMIC DNA]</scope>
    <source>
        <strain evidence="3">ARS1</strain>
    </source>
</reference>
<dbReference type="AlphaFoldDB" id="A0A437U9Q9"/>
<dbReference type="Gene3D" id="2.120.10.30">
    <property type="entry name" value="TolB, C-terminal domain"/>
    <property type="match status" value="1"/>
</dbReference>
<dbReference type="EMBL" id="RQSM01000003">
    <property type="protein sequence ID" value="RVU90343.1"/>
    <property type="molecule type" value="Genomic_DNA"/>
</dbReference>
<dbReference type="PANTHER" id="PTHR10009:SF18">
    <property type="entry name" value="PROTEIN YELLOW-LIKE PROTEIN"/>
    <property type="match status" value="1"/>
</dbReference>
<sequence>MKKNNLFISMVFAFLLIISFETNVYAQLKADKNSQLEIVAEMQIRPGNVAVSNKGVVYSTIHPLGNPSMQLVVIKDAKTIEAFPNMGWQRGADQKATPTTFDTPLGITTDENGNLWVIDMGLNLGQTRLFCFSSESKENIFSLTFPEEVAPKGSFIQDLAVDIKNGFIYLADIANPGIIVVNIKTKAVKRLKQHPSFLSEDIDTVIDFKIINFGGKPARVAINPITISADKETVFYGAMNGKTWYSISARAIRKNEEEDKILATIKKVGDKPISDGVATDKKGNHYFTNLNDKGIDKWNAKTKKLEPFIRDARLLWADNISLQNGYLYISVNQLHKTIAFSGTIDSGKPPYFIYKIKINKL</sequence>
<proteinExistence type="predicted"/>
<accession>A0A437U9Q9</accession>